<keyword evidence="3" id="KW-1185">Reference proteome</keyword>
<evidence type="ECO:0000313" key="2">
    <source>
        <dbReference type="EMBL" id="SHL41151.1"/>
    </source>
</evidence>
<protein>
    <submittedName>
        <fullName evidence="2">SusD family protein</fullName>
    </submittedName>
</protein>
<dbReference type="InterPro" id="IPR033985">
    <property type="entry name" value="SusD-like_N"/>
</dbReference>
<dbReference type="AlphaFoldDB" id="A0A1M7AEF2"/>
<organism evidence="2 3">
    <name type="scientific">Chitinophaga jiangningensis</name>
    <dbReference type="NCBI Taxonomy" id="1419482"/>
    <lineage>
        <taxon>Bacteria</taxon>
        <taxon>Pseudomonadati</taxon>
        <taxon>Bacteroidota</taxon>
        <taxon>Chitinophagia</taxon>
        <taxon>Chitinophagales</taxon>
        <taxon>Chitinophagaceae</taxon>
        <taxon>Chitinophaga</taxon>
    </lineage>
</organism>
<dbReference type="EMBL" id="FRBL01000003">
    <property type="protein sequence ID" value="SHL41151.1"/>
    <property type="molecule type" value="Genomic_DNA"/>
</dbReference>
<dbReference type="OrthoDB" id="1147023at2"/>
<name>A0A1M7AEF2_9BACT</name>
<evidence type="ECO:0000259" key="1">
    <source>
        <dbReference type="Pfam" id="PF14322"/>
    </source>
</evidence>
<reference evidence="2 3" key="1">
    <citation type="submission" date="2016-11" db="EMBL/GenBank/DDBJ databases">
        <authorList>
            <person name="Jaros S."/>
            <person name="Januszkiewicz K."/>
            <person name="Wedrychowicz H."/>
        </authorList>
    </citation>
    <scope>NUCLEOTIDE SEQUENCE [LARGE SCALE GENOMIC DNA]</scope>
    <source>
        <strain evidence="2 3">DSM 27406</strain>
    </source>
</reference>
<sequence>MLKRYKLKGWQAYGFSRSILAVALLLTLSNVSCTKFLEEPVDNRTLIVSLDDMEETLNQIMPYSDYHFTDIMSDDYIFRDLAGHNVEEAVNSMLPIFELEICRQSLPATRFLASGFNPVTAFRRSYNSIINSLLILDKLKGFTPTTKEEETRAKALRGKALAIRAYSNYMLVNLFAKQYNPATAATDKGIPFVAAYSGEPVVGYKQESVQKVYDEILKDLLEAVTLVEAQPAKNAQFNFGADAVNALLSRVYLNKKDWDNSIKYATAVLDKRSAPLNIKTLRNSITDYQQYSSAYFNPSNPSFILMGNNTYQLIAYFWMGMFPYPAVQMLRDEGADDDNNYTIQTSPLYSDYVPQKLMLFQPTATRNGNMPVLTVDEVLFNRAEAAIEKAKGMTAQAQADLTALINNQTFSDEAAADKINLLPTLTTRDQAIGMLLLIKRIRFTSEGMRWFDMRRHNIPVSHKGRSGTYTIDGTKPEDYVIQLPTEEITRNPGL</sequence>
<dbReference type="RefSeq" id="WP_073079996.1">
    <property type="nucleotide sequence ID" value="NZ_FRBL01000003.1"/>
</dbReference>
<dbReference type="InterPro" id="IPR011990">
    <property type="entry name" value="TPR-like_helical_dom_sf"/>
</dbReference>
<dbReference type="Pfam" id="PF14322">
    <property type="entry name" value="SusD-like_3"/>
    <property type="match status" value="1"/>
</dbReference>
<accession>A0A1M7AEF2</accession>
<dbReference type="SUPFAM" id="SSF48452">
    <property type="entry name" value="TPR-like"/>
    <property type="match status" value="1"/>
</dbReference>
<dbReference type="Gene3D" id="1.25.40.390">
    <property type="match status" value="1"/>
</dbReference>
<feature type="domain" description="SusD-like N-terminal" evidence="1">
    <location>
        <begin position="116"/>
        <end position="253"/>
    </location>
</feature>
<dbReference type="Proteomes" id="UP000184420">
    <property type="component" value="Unassembled WGS sequence"/>
</dbReference>
<dbReference type="STRING" id="1419482.SAMN05444266_103249"/>
<gene>
    <name evidence="2" type="ORF">SAMN05444266_103249</name>
</gene>
<proteinExistence type="predicted"/>
<evidence type="ECO:0000313" key="3">
    <source>
        <dbReference type="Proteomes" id="UP000184420"/>
    </source>
</evidence>